<dbReference type="InterPro" id="IPR001036">
    <property type="entry name" value="Acrflvin-R"/>
</dbReference>
<gene>
    <name evidence="2" type="ORF">CLW00_108222</name>
</gene>
<dbReference type="EMBL" id="PVTR01000008">
    <property type="protein sequence ID" value="PRY86731.1"/>
    <property type="molecule type" value="Genomic_DNA"/>
</dbReference>
<evidence type="ECO:0000313" key="3">
    <source>
        <dbReference type="Proteomes" id="UP000238157"/>
    </source>
</evidence>
<keyword evidence="3" id="KW-1185">Reference proteome</keyword>
<dbReference type="PANTHER" id="PTHR32063:SF0">
    <property type="entry name" value="SWARMING MOTILITY PROTEIN SWRC"/>
    <property type="match status" value="1"/>
</dbReference>
<dbReference type="Proteomes" id="UP000238157">
    <property type="component" value="Unassembled WGS sequence"/>
</dbReference>
<evidence type="ECO:0000313" key="2">
    <source>
        <dbReference type="EMBL" id="PRY86731.1"/>
    </source>
</evidence>
<keyword evidence="1" id="KW-0472">Membrane</keyword>
<dbReference type="GO" id="GO:0005886">
    <property type="term" value="C:plasma membrane"/>
    <property type="evidence" value="ECO:0007669"/>
    <property type="project" value="TreeGrafter"/>
</dbReference>
<protein>
    <recommendedName>
        <fullName evidence="4">AcrB/AcrD/AcrF family protein</fullName>
    </recommendedName>
</protein>
<proteinExistence type="predicted"/>
<dbReference type="SUPFAM" id="SSF82866">
    <property type="entry name" value="Multidrug efflux transporter AcrB transmembrane domain"/>
    <property type="match status" value="1"/>
</dbReference>
<accession>A0A2T0WJ47</accession>
<dbReference type="Gene3D" id="1.20.1640.10">
    <property type="entry name" value="Multidrug efflux transporter AcrB transmembrane domain"/>
    <property type="match status" value="1"/>
</dbReference>
<dbReference type="AlphaFoldDB" id="A0A2T0WJ47"/>
<dbReference type="GO" id="GO:0042910">
    <property type="term" value="F:xenobiotic transmembrane transporter activity"/>
    <property type="evidence" value="ECO:0007669"/>
    <property type="project" value="TreeGrafter"/>
</dbReference>
<comment type="caution">
    <text evidence="2">The sequence shown here is derived from an EMBL/GenBank/DDBJ whole genome shotgun (WGS) entry which is preliminary data.</text>
</comment>
<keyword evidence="1" id="KW-0812">Transmembrane</keyword>
<name>A0A2T0WJ47_9BACT</name>
<evidence type="ECO:0000256" key="1">
    <source>
        <dbReference type="SAM" id="Phobius"/>
    </source>
</evidence>
<feature type="transmembrane region" description="Helical" evidence="1">
    <location>
        <begin position="63"/>
        <end position="92"/>
    </location>
</feature>
<dbReference type="OrthoDB" id="9809409at2"/>
<sequence length="98" mass="10606">MILGGVAVNAAIFIVNDLNNRKIGVYNRRVVKAVGGKAVPILLTILSTCFGLIPFIMEGQNEIFWFSLAIGTIGGLVFSVVGVFLALPVFLWRKNGVR</sequence>
<evidence type="ECO:0008006" key="4">
    <source>
        <dbReference type="Google" id="ProtNLM"/>
    </source>
</evidence>
<reference evidence="2 3" key="1">
    <citation type="submission" date="2018-03" db="EMBL/GenBank/DDBJ databases">
        <title>Genomic Encyclopedia of Archaeal and Bacterial Type Strains, Phase II (KMG-II): from individual species to whole genera.</title>
        <authorList>
            <person name="Goeker M."/>
        </authorList>
    </citation>
    <scope>NUCLEOTIDE SEQUENCE [LARGE SCALE GENOMIC DNA]</scope>
    <source>
        <strain evidence="2 3">DSM 27929</strain>
    </source>
</reference>
<keyword evidence="1" id="KW-1133">Transmembrane helix</keyword>
<organism evidence="2 3">
    <name type="scientific">Mongoliibacter ruber</name>
    <dbReference type="NCBI Taxonomy" id="1750599"/>
    <lineage>
        <taxon>Bacteria</taxon>
        <taxon>Pseudomonadati</taxon>
        <taxon>Bacteroidota</taxon>
        <taxon>Cytophagia</taxon>
        <taxon>Cytophagales</taxon>
        <taxon>Cyclobacteriaceae</taxon>
        <taxon>Mongoliibacter</taxon>
    </lineage>
</organism>
<feature type="transmembrane region" description="Helical" evidence="1">
    <location>
        <begin position="38"/>
        <end position="57"/>
    </location>
</feature>
<dbReference type="PANTHER" id="PTHR32063">
    <property type="match status" value="1"/>
</dbReference>